<dbReference type="Proteomes" id="UP001341840">
    <property type="component" value="Unassembled WGS sequence"/>
</dbReference>
<keyword evidence="2" id="KW-1185">Reference proteome</keyword>
<feature type="non-terminal residue" evidence="1">
    <location>
        <position position="98"/>
    </location>
</feature>
<evidence type="ECO:0000313" key="2">
    <source>
        <dbReference type="Proteomes" id="UP001341840"/>
    </source>
</evidence>
<dbReference type="EMBL" id="JASCZI010038828">
    <property type="protein sequence ID" value="MED6129945.1"/>
    <property type="molecule type" value="Genomic_DNA"/>
</dbReference>
<organism evidence="1 2">
    <name type="scientific">Stylosanthes scabra</name>
    <dbReference type="NCBI Taxonomy" id="79078"/>
    <lineage>
        <taxon>Eukaryota</taxon>
        <taxon>Viridiplantae</taxon>
        <taxon>Streptophyta</taxon>
        <taxon>Embryophyta</taxon>
        <taxon>Tracheophyta</taxon>
        <taxon>Spermatophyta</taxon>
        <taxon>Magnoliopsida</taxon>
        <taxon>eudicotyledons</taxon>
        <taxon>Gunneridae</taxon>
        <taxon>Pentapetalae</taxon>
        <taxon>rosids</taxon>
        <taxon>fabids</taxon>
        <taxon>Fabales</taxon>
        <taxon>Fabaceae</taxon>
        <taxon>Papilionoideae</taxon>
        <taxon>50 kb inversion clade</taxon>
        <taxon>dalbergioids sensu lato</taxon>
        <taxon>Dalbergieae</taxon>
        <taxon>Pterocarpus clade</taxon>
        <taxon>Stylosanthes</taxon>
    </lineage>
</organism>
<name>A0ABU6S168_9FABA</name>
<accession>A0ABU6S168</accession>
<reference evidence="1 2" key="1">
    <citation type="journal article" date="2023" name="Plants (Basel)">
        <title>Bridging the Gap: Combining Genomics and Transcriptomics Approaches to Understand Stylosanthes scabra, an Orphan Legume from the Brazilian Caatinga.</title>
        <authorList>
            <person name="Ferreira-Neto J.R.C."/>
            <person name="da Silva M.D."/>
            <person name="Binneck E."/>
            <person name="de Melo N.F."/>
            <person name="da Silva R.H."/>
            <person name="de Melo A.L.T.M."/>
            <person name="Pandolfi V."/>
            <person name="Bustamante F.O."/>
            <person name="Brasileiro-Vidal A.C."/>
            <person name="Benko-Iseppon A.M."/>
        </authorList>
    </citation>
    <scope>NUCLEOTIDE SEQUENCE [LARGE SCALE GENOMIC DNA]</scope>
    <source>
        <tissue evidence="1">Leaves</tissue>
    </source>
</reference>
<comment type="caution">
    <text evidence="1">The sequence shown here is derived from an EMBL/GenBank/DDBJ whole genome shotgun (WGS) entry which is preliminary data.</text>
</comment>
<proteinExistence type="predicted"/>
<protein>
    <submittedName>
        <fullName evidence="1">Uncharacterized protein</fullName>
    </submittedName>
</protein>
<gene>
    <name evidence="1" type="ORF">PIB30_113002</name>
</gene>
<evidence type="ECO:0000313" key="1">
    <source>
        <dbReference type="EMBL" id="MED6129945.1"/>
    </source>
</evidence>
<sequence length="98" mass="10830">MSLSSGWTPKLSMHSPFNASTLKPIQPVTGTPFELRPRIIAKSCNVTVTSPIGRWNVWVTGSHLSTSAEISVNWLVSLPLICDMWKKPAFTSFSSILR</sequence>